<evidence type="ECO:0000313" key="2">
    <source>
        <dbReference type="EMBL" id="MCU6705392.1"/>
    </source>
</evidence>
<dbReference type="CDD" id="cd01309">
    <property type="entry name" value="Met_dep_hydrolase_C"/>
    <property type="match status" value="1"/>
</dbReference>
<dbReference type="Proteomes" id="UP001208131">
    <property type="component" value="Unassembled WGS sequence"/>
</dbReference>
<dbReference type="InterPro" id="IPR032466">
    <property type="entry name" value="Metal_Hydrolase"/>
</dbReference>
<feature type="domain" description="Amidohydrolase-related" evidence="1">
    <location>
        <begin position="52"/>
        <end position="381"/>
    </location>
</feature>
<sequence length="382" mass="40984">MKIYNVKIKTMDSDRRVIENGWVEITDGIISAVESGSPEAVTAEDIDGNGRTVYPGFIDIHTHLGLSTSGVGMEGEDFNEESEPCTAHIRIVDGINPIDYSFELARKAGVTCCLVSPGSANPVAGSIAAVKTYGKRIDKMLVGTVGMKFSMGENPKLTYSDKEDAPYTRMAVAGIIREALIKAQKYGEAVERAMGSEEDMPEFDMKSEALLPVLRGEVKAHFHCHRADDIFTAIRIAKEFELDYVLIHCTDGHIIADELAEEEASCVIGPVICDRCKPEMANLTPANAGILSSHGIKVAICTDHAEVPIEYLPLSAAIAVKNGLDYEKGLEAITCTAAEIAGISDRVGSVKTGLDADLTLFSGDPLDVMVSPDMVICGGKII</sequence>
<dbReference type="SUPFAM" id="SSF51556">
    <property type="entry name" value="Metallo-dependent hydrolases"/>
    <property type="match status" value="1"/>
</dbReference>
<dbReference type="EMBL" id="JAOQJZ010000004">
    <property type="protein sequence ID" value="MCU6705392.1"/>
    <property type="molecule type" value="Genomic_DNA"/>
</dbReference>
<dbReference type="RefSeq" id="WP_267300734.1">
    <property type="nucleotide sequence ID" value="NZ_JAOQJZ010000004.1"/>
</dbReference>
<dbReference type="Gene3D" id="3.20.20.140">
    <property type="entry name" value="Metal-dependent hydrolases"/>
    <property type="match status" value="1"/>
</dbReference>
<dbReference type="PANTHER" id="PTHR43135:SF3">
    <property type="entry name" value="ALPHA-D-RIBOSE 1-METHYLPHOSPHONATE 5-TRIPHOSPHATE DIPHOSPHATASE"/>
    <property type="match status" value="1"/>
</dbReference>
<keyword evidence="3" id="KW-1185">Reference proteome</keyword>
<comment type="caution">
    <text evidence="2">The sequence shown here is derived from an EMBL/GenBank/DDBJ whole genome shotgun (WGS) entry which is preliminary data.</text>
</comment>
<dbReference type="AlphaFoldDB" id="A0AAE3IJ69"/>
<dbReference type="Pfam" id="PF01979">
    <property type="entry name" value="Amidohydro_1"/>
    <property type="match status" value="1"/>
</dbReference>
<dbReference type="InterPro" id="IPR051781">
    <property type="entry name" value="Metallo-dep_Hydrolase"/>
</dbReference>
<dbReference type="SUPFAM" id="SSF51338">
    <property type="entry name" value="Composite domain of metallo-dependent hydrolases"/>
    <property type="match status" value="1"/>
</dbReference>
<proteinExistence type="predicted"/>
<dbReference type="InterPro" id="IPR006680">
    <property type="entry name" value="Amidohydro-rel"/>
</dbReference>
<dbReference type="PANTHER" id="PTHR43135">
    <property type="entry name" value="ALPHA-D-RIBOSE 1-METHYLPHOSPHONATE 5-TRIPHOSPHATE DIPHOSPHATASE"/>
    <property type="match status" value="1"/>
</dbReference>
<evidence type="ECO:0000259" key="1">
    <source>
        <dbReference type="Pfam" id="PF01979"/>
    </source>
</evidence>
<protein>
    <submittedName>
        <fullName evidence="2">Amidohydrolase</fullName>
    </submittedName>
</protein>
<name>A0AAE3IJ69_9FIRM</name>
<gene>
    <name evidence="2" type="ORF">OCV57_05580</name>
</gene>
<organism evidence="2 3">
    <name type="scientific">Hominimerdicola aceti</name>
    <dbReference type="NCBI Taxonomy" id="2981726"/>
    <lineage>
        <taxon>Bacteria</taxon>
        <taxon>Bacillati</taxon>
        <taxon>Bacillota</taxon>
        <taxon>Clostridia</taxon>
        <taxon>Eubacteriales</taxon>
        <taxon>Oscillospiraceae</taxon>
        <taxon>Hominimerdicola</taxon>
    </lineage>
</organism>
<reference evidence="2 3" key="1">
    <citation type="journal article" date="2021" name="ISME Commun">
        <title>Automated analysis of genomic sequences facilitates high-throughput and comprehensive description of bacteria.</title>
        <authorList>
            <person name="Hitch T.C.A."/>
        </authorList>
    </citation>
    <scope>NUCLEOTIDE SEQUENCE [LARGE SCALE GENOMIC DNA]</scope>
    <source>
        <strain evidence="2 3">Sanger_31</strain>
    </source>
</reference>
<accession>A0AAE3IJ69</accession>
<evidence type="ECO:0000313" key="3">
    <source>
        <dbReference type="Proteomes" id="UP001208131"/>
    </source>
</evidence>
<dbReference type="InterPro" id="IPR011059">
    <property type="entry name" value="Metal-dep_hydrolase_composite"/>
</dbReference>
<dbReference type="GO" id="GO:0016810">
    <property type="term" value="F:hydrolase activity, acting on carbon-nitrogen (but not peptide) bonds"/>
    <property type="evidence" value="ECO:0007669"/>
    <property type="project" value="InterPro"/>
</dbReference>